<evidence type="ECO:0000256" key="2">
    <source>
        <dbReference type="SAM" id="SignalP"/>
    </source>
</evidence>
<feature type="region of interest" description="Disordered" evidence="1">
    <location>
        <begin position="300"/>
        <end position="341"/>
    </location>
</feature>
<dbReference type="RefSeq" id="WP_086566140.1">
    <property type="nucleotide sequence ID" value="NZ_JAFMOF010000006.1"/>
</dbReference>
<protein>
    <submittedName>
        <fullName evidence="4">DUF4232 domain-containing protein</fullName>
    </submittedName>
</protein>
<gene>
    <name evidence="4" type="ORF">J1792_31910</name>
</gene>
<comment type="caution">
    <text evidence="4">The sequence shown here is derived from an EMBL/GenBank/DDBJ whole genome shotgun (WGS) entry which is preliminary data.</text>
</comment>
<keyword evidence="5" id="KW-1185">Reference proteome</keyword>
<evidence type="ECO:0000259" key="3">
    <source>
        <dbReference type="Pfam" id="PF14016"/>
    </source>
</evidence>
<reference evidence="4" key="1">
    <citation type="submission" date="2021-03" db="EMBL/GenBank/DDBJ databases">
        <title>Streptomyces strains.</title>
        <authorList>
            <person name="Lund M.B."/>
            <person name="Toerring T."/>
        </authorList>
    </citation>
    <scope>NUCLEOTIDE SEQUENCE</scope>
    <source>
        <strain evidence="4">JCM 4242</strain>
    </source>
</reference>
<accession>A0A939FTP5</accession>
<sequence>MRKALVTRPALLAGLLLLTACGPQKTEGQGGGPTQSQAPGSQGLPHDSSCGAQPSATVTTPGASALPGGSSDGEKDGVAITSLSRGTPPCAEFEVTNRKTKPFSYTITFTFLSGSGEALESRKKTVPSVKPGRTAKGAVTASGRASGAPSTVRVRIAEVRRVPADEAPSEGGSCPPSGIRVYADDGDAAMGLRVVSLHLENCGTQPYRLNGHPRLQPLDKEHKPIDSVTLQGGSSIATGTGADGVPQPLDLKPGERAYATLVWRNTVEGGAGDPVNAPYARVWAKPGAAPVMVIPELDLGTTGKLGVGPWKKDEKTTPGTGGASGARPSEPPAASPVPAQP</sequence>
<evidence type="ECO:0000313" key="4">
    <source>
        <dbReference type="EMBL" id="MBO0657159.1"/>
    </source>
</evidence>
<dbReference type="PROSITE" id="PS51257">
    <property type="entry name" value="PROKAR_LIPOPROTEIN"/>
    <property type="match status" value="1"/>
</dbReference>
<feature type="compositionally biased region" description="Pro residues" evidence="1">
    <location>
        <begin position="329"/>
        <end position="341"/>
    </location>
</feature>
<proteinExistence type="predicted"/>
<feature type="chain" id="PRO_5038547888" evidence="2">
    <location>
        <begin position="26"/>
        <end position="341"/>
    </location>
</feature>
<dbReference type="AlphaFoldDB" id="A0A939FTP5"/>
<organism evidence="4 5">
    <name type="scientific">Streptomyces triculaminicus</name>
    <dbReference type="NCBI Taxonomy" id="2816232"/>
    <lineage>
        <taxon>Bacteria</taxon>
        <taxon>Bacillati</taxon>
        <taxon>Actinomycetota</taxon>
        <taxon>Actinomycetes</taxon>
        <taxon>Kitasatosporales</taxon>
        <taxon>Streptomycetaceae</taxon>
        <taxon>Streptomyces</taxon>
    </lineage>
</organism>
<evidence type="ECO:0000313" key="5">
    <source>
        <dbReference type="Proteomes" id="UP000664781"/>
    </source>
</evidence>
<dbReference type="EMBL" id="JAFMOF010000006">
    <property type="protein sequence ID" value="MBO0657159.1"/>
    <property type="molecule type" value="Genomic_DNA"/>
</dbReference>
<feature type="compositionally biased region" description="Polar residues" evidence="1">
    <location>
        <begin position="50"/>
        <end position="62"/>
    </location>
</feature>
<dbReference type="Pfam" id="PF14016">
    <property type="entry name" value="DUF4232"/>
    <property type="match status" value="1"/>
</dbReference>
<feature type="region of interest" description="Disordered" evidence="1">
    <location>
        <begin position="122"/>
        <end position="151"/>
    </location>
</feature>
<feature type="signal peptide" evidence="2">
    <location>
        <begin position="1"/>
        <end position="25"/>
    </location>
</feature>
<feature type="domain" description="DUF4232" evidence="3">
    <location>
        <begin position="174"/>
        <end position="310"/>
    </location>
</feature>
<dbReference type="InterPro" id="IPR025326">
    <property type="entry name" value="DUF4232"/>
</dbReference>
<name>A0A939FTP5_9ACTN</name>
<feature type="region of interest" description="Disordered" evidence="1">
    <location>
        <begin position="24"/>
        <end position="91"/>
    </location>
</feature>
<dbReference type="Proteomes" id="UP000664781">
    <property type="component" value="Unassembled WGS sequence"/>
</dbReference>
<evidence type="ECO:0000256" key="1">
    <source>
        <dbReference type="SAM" id="MobiDB-lite"/>
    </source>
</evidence>
<keyword evidence="2" id="KW-0732">Signal</keyword>